<reference evidence="5" key="1">
    <citation type="submission" date="2018-02" db="EMBL/GenBank/DDBJ databases">
        <authorList>
            <person name="Cohen D.B."/>
            <person name="Kent A.D."/>
        </authorList>
    </citation>
    <scope>NUCLEOTIDE SEQUENCE</scope>
</reference>
<evidence type="ECO:0000256" key="2">
    <source>
        <dbReference type="ARBA" id="ARBA00022737"/>
    </source>
</evidence>
<keyword evidence="3" id="KW-0862">Zinc</keyword>
<proteinExistence type="predicted"/>
<accession>A0A2N9ESL2</accession>
<dbReference type="EMBL" id="OIVN01000297">
    <property type="protein sequence ID" value="SPC77855.1"/>
    <property type="molecule type" value="Genomic_DNA"/>
</dbReference>
<dbReference type="InterPro" id="IPR002219">
    <property type="entry name" value="PKC_DAG/PE"/>
</dbReference>
<gene>
    <name evidence="5" type="ORF">FSB_LOCUS5737</name>
</gene>
<sequence length="548" mass="63229">MSPVLQKSNQINSPLHPHPLTLQQGKAFRCNACLTRYARYLPKKESPAAIELEENKNFSHIHPLQLYENLPDDHPLGCCLCTTYCSDRAYCCFECHFFLHPSCSKRELPRKMCYPFHEFHPCHPLILRDKVAKKWWRRNQLDTCIACGKDGIRYLTYACDHCRFSLHVECSNVMMSAIEFEGHAHLIHFRDNIERNQLLKCSACKYDICESYGFTCLDCDFNLHLTCGPLPLTIKHKCHMDPLVLTNSPVEEEVEDEIDEFYCHACDEKRDPLLPVYYCAKCHFVAEIKCVISKVILSLKGEYGAVELMNALGQSGKFISGNEAKEMLQKKVEQGKPKSTLCRISESSNQDVIKALSNVFMAMKTIATEEDDHYEDSQYSVDFLLSDKAYTQFMKFLDRGRRIPESWETLEEVVNVGDYKVPISMTITRVADITKDLLLNWWTSLKMLQCARFEIQFALDHLKRLTHAYFGLHVKKRVDDALNKIDGDIAKLYKDLQNLPKKIESLEKKRECIRCTESTKSNLIKECLREASVLKHRKAGTGLLKILP</sequence>
<dbReference type="PANTHER" id="PTHR46288:SF85">
    <property type="entry name" value="DC1 DOMAIN-CONTAINING PROTEIN"/>
    <property type="match status" value="1"/>
</dbReference>
<organism evidence="5">
    <name type="scientific">Fagus sylvatica</name>
    <name type="common">Beechnut</name>
    <dbReference type="NCBI Taxonomy" id="28930"/>
    <lineage>
        <taxon>Eukaryota</taxon>
        <taxon>Viridiplantae</taxon>
        <taxon>Streptophyta</taxon>
        <taxon>Embryophyta</taxon>
        <taxon>Tracheophyta</taxon>
        <taxon>Spermatophyta</taxon>
        <taxon>Magnoliopsida</taxon>
        <taxon>eudicotyledons</taxon>
        <taxon>Gunneridae</taxon>
        <taxon>Pentapetalae</taxon>
        <taxon>rosids</taxon>
        <taxon>fabids</taxon>
        <taxon>Fagales</taxon>
        <taxon>Fagaceae</taxon>
        <taxon>Fagus</taxon>
    </lineage>
</organism>
<evidence type="ECO:0000256" key="3">
    <source>
        <dbReference type="ARBA" id="ARBA00022833"/>
    </source>
</evidence>
<dbReference type="Pfam" id="PF03107">
    <property type="entry name" value="C1_2"/>
    <property type="match status" value="1"/>
</dbReference>
<keyword evidence="1" id="KW-0479">Metal-binding</keyword>
<dbReference type="SUPFAM" id="SSF57889">
    <property type="entry name" value="Cysteine-rich domain"/>
    <property type="match status" value="2"/>
</dbReference>
<evidence type="ECO:0000313" key="5">
    <source>
        <dbReference type="EMBL" id="SPC77855.1"/>
    </source>
</evidence>
<feature type="domain" description="Phorbol-ester/DAG-type" evidence="4">
    <location>
        <begin position="183"/>
        <end position="238"/>
    </location>
</feature>
<feature type="domain" description="Phorbol-ester/DAG-type" evidence="4">
    <location>
        <begin position="62"/>
        <end position="113"/>
    </location>
</feature>
<name>A0A2N9ESL2_FAGSY</name>
<dbReference type="PANTHER" id="PTHR46288">
    <property type="entry name" value="PHORBOL-ESTER/DAG-TYPE DOMAIN-CONTAINING PROTEIN"/>
    <property type="match status" value="1"/>
</dbReference>
<protein>
    <recommendedName>
        <fullName evidence="4">Phorbol-ester/DAG-type domain-containing protein</fullName>
    </recommendedName>
</protein>
<dbReference type="SMART" id="SM00109">
    <property type="entry name" value="C1"/>
    <property type="match status" value="2"/>
</dbReference>
<dbReference type="InterPro" id="IPR004146">
    <property type="entry name" value="DC1"/>
</dbReference>
<dbReference type="GO" id="GO:0046872">
    <property type="term" value="F:metal ion binding"/>
    <property type="evidence" value="ECO:0007669"/>
    <property type="project" value="UniProtKB-KW"/>
</dbReference>
<evidence type="ECO:0000259" key="4">
    <source>
        <dbReference type="SMART" id="SM00109"/>
    </source>
</evidence>
<keyword evidence="2" id="KW-0677">Repeat</keyword>
<evidence type="ECO:0000256" key="1">
    <source>
        <dbReference type="ARBA" id="ARBA00022723"/>
    </source>
</evidence>
<dbReference type="AlphaFoldDB" id="A0A2N9ESL2"/>
<dbReference type="InterPro" id="IPR046349">
    <property type="entry name" value="C1-like_sf"/>
</dbReference>